<keyword evidence="6" id="KW-1185">Reference proteome</keyword>
<dbReference type="EMBL" id="JACXAA010000014">
    <property type="protein sequence ID" value="MBD2756736.1"/>
    <property type="molecule type" value="Genomic_DNA"/>
</dbReference>
<accession>A0A927B7Q4</accession>
<dbReference type="Gene3D" id="2.60.120.260">
    <property type="entry name" value="Galactose-binding domain-like"/>
    <property type="match status" value="2"/>
</dbReference>
<dbReference type="GO" id="GO:0004553">
    <property type="term" value="F:hydrolase activity, hydrolyzing O-glycosyl compounds"/>
    <property type="evidence" value="ECO:0007669"/>
    <property type="project" value="InterPro"/>
</dbReference>
<evidence type="ECO:0000256" key="3">
    <source>
        <dbReference type="SAM" id="SignalP"/>
    </source>
</evidence>
<dbReference type="GO" id="GO:0005975">
    <property type="term" value="P:carbohydrate metabolic process"/>
    <property type="evidence" value="ECO:0007669"/>
    <property type="project" value="InterPro"/>
</dbReference>
<evidence type="ECO:0000259" key="4">
    <source>
        <dbReference type="Pfam" id="PF22666"/>
    </source>
</evidence>
<gene>
    <name evidence="5" type="ORF">IC230_27905</name>
</gene>
<evidence type="ECO:0000256" key="2">
    <source>
        <dbReference type="ARBA" id="ARBA00022801"/>
    </source>
</evidence>
<dbReference type="Pfam" id="PF22666">
    <property type="entry name" value="Glyco_hydro_2_N2"/>
    <property type="match status" value="1"/>
</dbReference>
<organism evidence="5 6">
    <name type="scientific">Spirosoma validum</name>
    <dbReference type="NCBI Taxonomy" id="2771355"/>
    <lineage>
        <taxon>Bacteria</taxon>
        <taxon>Pseudomonadati</taxon>
        <taxon>Bacteroidota</taxon>
        <taxon>Cytophagia</taxon>
        <taxon>Cytophagales</taxon>
        <taxon>Cytophagaceae</taxon>
        <taxon>Spirosoma</taxon>
    </lineage>
</organism>
<dbReference type="InterPro" id="IPR008979">
    <property type="entry name" value="Galactose-bd-like_sf"/>
</dbReference>
<dbReference type="RefSeq" id="WP_191042358.1">
    <property type="nucleotide sequence ID" value="NZ_JACXAA010000014.1"/>
</dbReference>
<dbReference type="Pfam" id="PF17132">
    <property type="entry name" value="Glyco_hydro_106"/>
    <property type="match status" value="1"/>
</dbReference>
<dbReference type="SUPFAM" id="SSF49785">
    <property type="entry name" value="Galactose-binding domain-like"/>
    <property type="match status" value="2"/>
</dbReference>
<dbReference type="PANTHER" id="PTHR43817">
    <property type="entry name" value="GLYCOSYL HYDROLASE"/>
    <property type="match status" value="1"/>
</dbReference>
<feature type="signal peptide" evidence="3">
    <location>
        <begin position="1"/>
        <end position="17"/>
    </location>
</feature>
<evidence type="ECO:0000313" key="6">
    <source>
        <dbReference type="Proteomes" id="UP000653797"/>
    </source>
</evidence>
<keyword evidence="1 3" id="KW-0732">Signal</keyword>
<evidence type="ECO:0000313" key="5">
    <source>
        <dbReference type="EMBL" id="MBD2756736.1"/>
    </source>
</evidence>
<proteinExistence type="predicted"/>
<protein>
    <submittedName>
        <fullName evidence="5">Glycoside hydrolase</fullName>
    </submittedName>
</protein>
<dbReference type="Proteomes" id="UP000653797">
    <property type="component" value="Unassembled WGS sequence"/>
</dbReference>
<dbReference type="NCBIfam" id="NF045579">
    <property type="entry name" value="rhamnoside_JR"/>
    <property type="match status" value="1"/>
</dbReference>
<dbReference type="PANTHER" id="PTHR43817:SF1">
    <property type="entry name" value="HYDROLASE, FAMILY 43, PUTATIVE (AFU_ORTHOLOGUE AFUA_3G01660)-RELATED"/>
    <property type="match status" value="1"/>
</dbReference>
<feature type="chain" id="PRO_5037371092" evidence="3">
    <location>
        <begin position="18"/>
        <end position="1110"/>
    </location>
</feature>
<keyword evidence="2 5" id="KW-0378">Hydrolase</keyword>
<reference evidence="5" key="1">
    <citation type="submission" date="2020-09" db="EMBL/GenBank/DDBJ databases">
        <authorList>
            <person name="Kim M.K."/>
        </authorList>
    </citation>
    <scope>NUCLEOTIDE SEQUENCE</scope>
    <source>
        <strain evidence="5">BT704</strain>
    </source>
</reference>
<comment type="caution">
    <text evidence="5">The sequence shown here is derived from an EMBL/GenBank/DDBJ whole genome shotgun (WGS) entry which is preliminary data.</text>
</comment>
<feature type="domain" description="Beta-mannosidase-like galactose-binding" evidence="4">
    <location>
        <begin position="987"/>
        <end position="1055"/>
    </location>
</feature>
<name>A0A927B7Q4_9BACT</name>
<dbReference type="InterPro" id="IPR054593">
    <property type="entry name" value="Beta-mannosidase-like_N2"/>
</dbReference>
<sequence length="1110" mass="121855">MKKITWLAWMLPALAFAQPSTLQNSFQAPPDAAKPRVWWHWMNGNITKEGITKDLEWMKRVGIGGFQNFDASLFTPNVTPKKLVFMTPEWKDAFKHTTGLAQKLGLEMAIAGSPGWSVTGGPWVPASDAMKKYVWTETRVLGGKPFSGKLPQPPNTTGKFQNVALAPDMLSNPTGAQSPGYYADAAVIAYRLPATEKSVASLNPKITSSGGTFSLAELTDGDLANAKMLPPMEVGQDMWIQYEFDSPQTIKAFTIVGAAAAGELAEFRGMPDNRMLKVSDDGVNFRDVVIIRGSTVPQSTMGVLPTTAKYFRFTFKTEKPEGNPFAAMMGGRADPGKPQGVSVAELMLHNTDRVDLFEQKAGFSAWKESTHSLVKPGADAIPMQDVVDLTAKMSSDGTLNWTPPAGAGDWVIMRLGYSITGRKNHPASPEATGLEVDKLDKVAVRKYIDTYLDMYKDATGGQMGAQGLQYMVLDSYEAGHMTWTKTMPEEFQKRRGYAITPWLPVLAGRVVKSAEDSEKFLWDFRKTIGELIVDNHYDVIGDALHARGMKRYTESHENGRIYLADGMDVKRKAEVPMSAMWTPGSLAGGGEEEVRSEADIREAASVAHIYGQNLVAAESMTSIQNAFSWHPEKLKRTADLEMASGLNRFVIHTSVHQPLDDKKPGFSLGPFGQYFTRQETWAEQAKPWMDYLGRSCFLLQQGKPVVDLLYYYGENNNITQAFADKLPAIPAGYAFDFANSSVIKNALRIEGGKIVAPSGQTYRLLVLDSTARTMTLPVLKKLGELVKAGMHVAGTKPERSPSMSDNPAEFTTLVNQIWSNPNVSTKPVESVLKEMSVPNDVDITGAKSKVLFIHRQTTDADLYWLDNRSENPNEATISFRVTGKVPELWNPETGKTSTVSYQIKDGRTVVPLTFESWGAYFVVFRDKATVTTYTKPAVTESPVASVGGAWKVNFQEGRGAPQQATFTTLASLTENTEPGIKYFSGTAVYDNTFELPSIAKNTSYVLDLGDVKNMAEVLVNGKRVGTVWKKPFRIDITEALKSGRNTIQVNVTNLWINRLIGDAQPGVTNKITFTTMPFYRADSALLPSGLLGPVRILANAPASVAANAKR</sequence>
<evidence type="ECO:0000256" key="1">
    <source>
        <dbReference type="ARBA" id="ARBA00022729"/>
    </source>
</evidence>
<dbReference type="AlphaFoldDB" id="A0A927B7Q4"/>